<dbReference type="EMBL" id="CAXAMN010011780">
    <property type="protein sequence ID" value="CAK9036240.1"/>
    <property type="molecule type" value="Genomic_DNA"/>
</dbReference>
<evidence type="ECO:0000313" key="1">
    <source>
        <dbReference type="EMBL" id="CAK9036240.1"/>
    </source>
</evidence>
<dbReference type="PANTHER" id="PTHR36978">
    <property type="entry name" value="P-LOOP CONTAINING NUCLEOTIDE TRIPHOSPHATE HYDROLASE"/>
    <property type="match status" value="1"/>
</dbReference>
<sequence>MPQLAQGAAWFGQLAMVEPHVHGSTFMMLRILVWLTSAAAFKVVDVGAPRSGTQSLKLALQMLGYKPLHSGLDHWSRPAWCQYKFGHGSFEAALEIPLALGYDAAMDEPFQLLYREFMAAFPDSKFIYTVRDPETWFASYDKLISESNAKDAADARRLRGLKMRHIPLGAMDPDRPEGKQRRALEQVMSDCSQCHYWGCNFGQPDTQDSKQQCIQSYWGHLRNVTEAIPKDRLLIFNMSDGWAPLCKFLGKPIPLLPFPHVDMVSDYFSPWDSSGSSTSLVQTSAAWKLPLQEL</sequence>
<evidence type="ECO:0000313" key="2">
    <source>
        <dbReference type="Proteomes" id="UP001642484"/>
    </source>
</evidence>
<proteinExistence type="predicted"/>
<dbReference type="InterPro" id="IPR040632">
    <property type="entry name" value="Sulfotransfer_4"/>
</dbReference>
<dbReference type="SUPFAM" id="SSF52540">
    <property type="entry name" value="P-loop containing nucleoside triphosphate hydrolases"/>
    <property type="match status" value="1"/>
</dbReference>
<comment type="caution">
    <text evidence="1">The sequence shown here is derived from an EMBL/GenBank/DDBJ whole genome shotgun (WGS) entry which is preliminary data.</text>
</comment>
<dbReference type="Pfam" id="PF17784">
    <property type="entry name" value="Sulfotransfer_4"/>
    <property type="match status" value="1"/>
</dbReference>
<protein>
    <recommendedName>
        <fullName evidence="3">Sulfotransferase</fullName>
    </recommendedName>
</protein>
<reference evidence="1 2" key="1">
    <citation type="submission" date="2024-02" db="EMBL/GenBank/DDBJ databases">
        <authorList>
            <person name="Chen Y."/>
            <person name="Shah S."/>
            <person name="Dougan E. K."/>
            <person name="Thang M."/>
            <person name="Chan C."/>
        </authorList>
    </citation>
    <scope>NUCLEOTIDE SEQUENCE [LARGE SCALE GENOMIC DNA]</scope>
</reference>
<dbReference type="InterPro" id="IPR027417">
    <property type="entry name" value="P-loop_NTPase"/>
</dbReference>
<dbReference type="PANTHER" id="PTHR36978:SF4">
    <property type="entry name" value="P-LOOP CONTAINING NUCLEOSIDE TRIPHOSPHATE HYDROLASE PROTEIN"/>
    <property type="match status" value="1"/>
</dbReference>
<evidence type="ECO:0008006" key="3">
    <source>
        <dbReference type="Google" id="ProtNLM"/>
    </source>
</evidence>
<dbReference type="Gene3D" id="3.40.50.300">
    <property type="entry name" value="P-loop containing nucleotide triphosphate hydrolases"/>
    <property type="match status" value="1"/>
</dbReference>
<dbReference type="Proteomes" id="UP001642484">
    <property type="component" value="Unassembled WGS sequence"/>
</dbReference>
<gene>
    <name evidence="1" type="ORF">CCMP2556_LOCUS20205</name>
</gene>
<keyword evidence="2" id="KW-1185">Reference proteome</keyword>
<accession>A0ABP0LAS3</accession>
<organism evidence="1 2">
    <name type="scientific">Durusdinium trenchii</name>
    <dbReference type="NCBI Taxonomy" id="1381693"/>
    <lineage>
        <taxon>Eukaryota</taxon>
        <taxon>Sar</taxon>
        <taxon>Alveolata</taxon>
        <taxon>Dinophyceae</taxon>
        <taxon>Suessiales</taxon>
        <taxon>Symbiodiniaceae</taxon>
        <taxon>Durusdinium</taxon>
    </lineage>
</organism>
<name>A0ABP0LAS3_9DINO</name>